<proteinExistence type="predicted"/>
<dbReference type="RefSeq" id="WP_093008697.1">
    <property type="nucleotide sequence ID" value="NZ_FNBC01000063.1"/>
</dbReference>
<accession>A0A1G7LDD4</accession>
<organism evidence="1 2">
    <name type="scientific">Thermus arciformis</name>
    <dbReference type="NCBI Taxonomy" id="482827"/>
    <lineage>
        <taxon>Bacteria</taxon>
        <taxon>Thermotogati</taxon>
        <taxon>Deinococcota</taxon>
        <taxon>Deinococci</taxon>
        <taxon>Thermales</taxon>
        <taxon>Thermaceae</taxon>
        <taxon>Thermus</taxon>
    </lineage>
</organism>
<reference evidence="2" key="1">
    <citation type="submission" date="2016-10" db="EMBL/GenBank/DDBJ databases">
        <authorList>
            <person name="Varghese N."/>
            <person name="Submissions S."/>
        </authorList>
    </citation>
    <scope>NUCLEOTIDE SEQUENCE [LARGE SCALE GENOMIC DNA]</scope>
    <source>
        <strain evidence="2">CGMCC 1.6992</strain>
    </source>
</reference>
<sequence length="126" mass="14314">MPDDREETGKRGAWEKWEWNILAEARGKGEEGRAWLFGAAAGLAVRFLFAENLEMVQKLARGNPVTRTTWELAWRLFDGYGIDLSLRLASLAEEIGGEVENAEGRFAWIRGFMGGYFSSRELRTKL</sequence>
<dbReference type="AlphaFoldDB" id="A0A1G7LDD4"/>
<dbReference type="Proteomes" id="UP000199446">
    <property type="component" value="Unassembled WGS sequence"/>
</dbReference>
<dbReference type="EMBL" id="FNBC01000063">
    <property type="protein sequence ID" value="SDF47475.1"/>
    <property type="molecule type" value="Genomic_DNA"/>
</dbReference>
<evidence type="ECO:0000313" key="2">
    <source>
        <dbReference type="Proteomes" id="UP000199446"/>
    </source>
</evidence>
<evidence type="ECO:0000313" key="1">
    <source>
        <dbReference type="EMBL" id="SDF47475.1"/>
    </source>
</evidence>
<name>A0A1G7LDD4_9DEIN</name>
<keyword evidence="2" id="KW-1185">Reference proteome</keyword>
<protein>
    <submittedName>
        <fullName evidence="1">Uncharacterized protein</fullName>
    </submittedName>
</protein>
<gene>
    <name evidence="1" type="ORF">SAMN04488243_1632</name>
</gene>